<sequence>MRTTARTLSDIALRSMALIGFYLGASWIVGLLPGSGGANIGAGLLLFVVIMVLSGLGGLYDGRRAGFLRTVVIWAATSVIVAMGMVALIDGFHPFDADIFWSDLRDIGALMVGLVVMPALLGGLITGLTRADREYRSCPDR</sequence>
<reference evidence="2 3" key="1">
    <citation type="submission" date="2020-07" db="EMBL/GenBank/DDBJ databases">
        <title>Sequencing the genomes of 1000 actinobacteria strains.</title>
        <authorList>
            <person name="Klenk H.-P."/>
        </authorList>
    </citation>
    <scope>NUCLEOTIDE SEQUENCE [LARGE SCALE GENOMIC DNA]</scope>
    <source>
        <strain evidence="2 3">DSM 26154</strain>
    </source>
</reference>
<dbReference type="EMBL" id="JACCAE010000001">
    <property type="protein sequence ID" value="NYF98525.1"/>
    <property type="molecule type" value="Genomic_DNA"/>
</dbReference>
<feature type="transmembrane region" description="Helical" evidence="1">
    <location>
        <begin position="71"/>
        <end position="89"/>
    </location>
</feature>
<keyword evidence="1" id="KW-0812">Transmembrane</keyword>
<feature type="transmembrane region" description="Helical" evidence="1">
    <location>
        <begin position="109"/>
        <end position="128"/>
    </location>
</feature>
<feature type="transmembrane region" description="Helical" evidence="1">
    <location>
        <begin position="12"/>
        <end position="32"/>
    </location>
</feature>
<keyword evidence="1" id="KW-1133">Transmembrane helix</keyword>
<dbReference type="AlphaFoldDB" id="A0A852VXM9"/>
<evidence type="ECO:0000313" key="2">
    <source>
        <dbReference type="EMBL" id="NYF98525.1"/>
    </source>
</evidence>
<protein>
    <submittedName>
        <fullName evidence="2">Uncharacterized protein</fullName>
    </submittedName>
</protein>
<evidence type="ECO:0000256" key="1">
    <source>
        <dbReference type="SAM" id="Phobius"/>
    </source>
</evidence>
<dbReference type="Proteomes" id="UP000554054">
    <property type="component" value="Unassembled WGS sequence"/>
</dbReference>
<comment type="caution">
    <text evidence="2">The sequence shown here is derived from an EMBL/GenBank/DDBJ whole genome shotgun (WGS) entry which is preliminary data.</text>
</comment>
<accession>A0A852VXM9</accession>
<name>A0A852VXM9_9MICO</name>
<keyword evidence="1" id="KW-0472">Membrane</keyword>
<keyword evidence="3" id="KW-1185">Reference proteome</keyword>
<feature type="transmembrane region" description="Helical" evidence="1">
    <location>
        <begin position="38"/>
        <end position="59"/>
    </location>
</feature>
<organism evidence="2 3">
    <name type="scientific">Janibacter cremeus</name>
    <dbReference type="NCBI Taxonomy" id="1285192"/>
    <lineage>
        <taxon>Bacteria</taxon>
        <taxon>Bacillati</taxon>
        <taxon>Actinomycetota</taxon>
        <taxon>Actinomycetes</taxon>
        <taxon>Micrococcales</taxon>
        <taxon>Intrasporangiaceae</taxon>
        <taxon>Janibacter</taxon>
    </lineage>
</organism>
<gene>
    <name evidence="2" type="ORF">BJY20_001917</name>
</gene>
<proteinExistence type="predicted"/>
<dbReference type="RefSeq" id="WP_185991323.1">
    <property type="nucleotide sequence ID" value="NZ_JACCAE010000001.1"/>
</dbReference>
<evidence type="ECO:0000313" key="3">
    <source>
        <dbReference type="Proteomes" id="UP000554054"/>
    </source>
</evidence>